<name>A0AC61R2Q4_9FIRM</name>
<keyword evidence="2" id="KW-1185">Reference proteome</keyword>
<sequence>MRVGMGYDVHKLVEGRKLVLGGVEIPYERGLLGHSDADVAVHAIMDALLGAAALGDIGKHFPDTDPAYEGVSSIGLLRHVGELLEEKNYVVENIDATIIAQRPKLRPYIEGMEHNVAAALQIEPDRVNIKATTEEGLGFTGVGEGISAQAVCALVSLLDKVADDRMAGGCGNCRGGCGRKDEGQC</sequence>
<keyword evidence="1" id="KW-0456">Lyase</keyword>
<accession>A0AC61R2Q4</accession>
<evidence type="ECO:0000313" key="1">
    <source>
        <dbReference type="EMBL" id="TGX99613.1"/>
    </source>
</evidence>
<proteinExistence type="predicted"/>
<dbReference type="EC" id="4.6.1.12" evidence="1"/>
<gene>
    <name evidence="1" type="ORF">E5357_04845</name>
</gene>
<reference evidence="1" key="1">
    <citation type="submission" date="2019-04" db="EMBL/GenBank/DDBJ databases">
        <title>Microbes associate with the intestines of laboratory mice.</title>
        <authorList>
            <person name="Navarre W."/>
            <person name="Wong E."/>
            <person name="Huang K."/>
            <person name="Tropini C."/>
            <person name="Ng K."/>
            <person name="Yu B."/>
        </authorList>
    </citation>
    <scope>NUCLEOTIDE SEQUENCE</scope>
    <source>
        <strain evidence="1">NM72_1-8</strain>
    </source>
</reference>
<evidence type="ECO:0000313" key="2">
    <source>
        <dbReference type="Proteomes" id="UP000307720"/>
    </source>
</evidence>
<protein>
    <submittedName>
        <fullName evidence="1">2-C-methyl-D-erythritol 2,4-cyclodiphosphate synthase</fullName>
        <ecNumber evidence="1">4.6.1.12</ecNumber>
    </submittedName>
</protein>
<dbReference type="Proteomes" id="UP000307720">
    <property type="component" value="Unassembled WGS sequence"/>
</dbReference>
<comment type="caution">
    <text evidence="1">The sequence shown here is derived from an EMBL/GenBank/DDBJ whole genome shotgun (WGS) entry which is preliminary data.</text>
</comment>
<organism evidence="1 2">
    <name type="scientific">Hominisplanchenecus murintestinalis</name>
    <dbReference type="NCBI Taxonomy" id="2941517"/>
    <lineage>
        <taxon>Bacteria</taxon>
        <taxon>Bacillati</taxon>
        <taxon>Bacillota</taxon>
        <taxon>Clostridia</taxon>
        <taxon>Lachnospirales</taxon>
        <taxon>Lachnospiraceae</taxon>
        <taxon>Hominisplanchenecus</taxon>
    </lineage>
</organism>
<dbReference type="EMBL" id="SRZB01000006">
    <property type="protein sequence ID" value="TGX99613.1"/>
    <property type="molecule type" value="Genomic_DNA"/>
</dbReference>